<evidence type="ECO:0000256" key="6">
    <source>
        <dbReference type="ARBA" id="ARBA00022777"/>
    </source>
</evidence>
<evidence type="ECO:0000256" key="1">
    <source>
        <dbReference type="ARBA" id="ARBA00005790"/>
    </source>
</evidence>
<dbReference type="SMART" id="SM00072">
    <property type="entry name" value="GuKc"/>
    <property type="match status" value="1"/>
</dbReference>
<feature type="binding site" evidence="9">
    <location>
        <begin position="14"/>
        <end position="21"/>
    </location>
    <ligand>
        <name>ATP</name>
        <dbReference type="ChEBI" id="CHEBI:30616"/>
    </ligand>
</feature>
<gene>
    <name evidence="11" type="primary">omp124</name>
    <name evidence="9" type="synonym">gmk</name>
</gene>
<dbReference type="GO" id="GO:0005524">
    <property type="term" value="F:ATP binding"/>
    <property type="evidence" value="ECO:0007669"/>
    <property type="project" value="UniProtKB-UniRule"/>
</dbReference>
<evidence type="ECO:0000259" key="10">
    <source>
        <dbReference type="PROSITE" id="PS50052"/>
    </source>
</evidence>
<dbReference type="PANTHER" id="PTHR23117">
    <property type="entry name" value="GUANYLATE KINASE-RELATED"/>
    <property type="match status" value="1"/>
</dbReference>
<evidence type="ECO:0000256" key="4">
    <source>
        <dbReference type="ARBA" id="ARBA00022679"/>
    </source>
</evidence>
<dbReference type="GO" id="GO:0004385">
    <property type="term" value="F:GMP kinase activity"/>
    <property type="evidence" value="ECO:0007669"/>
    <property type="project" value="UniProtKB-UniRule"/>
</dbReference>
<dbReference type="InterPro" id="IPR027417">
    <property type="entry name" value="P-loop_NTPase"/>
</dbReference>
<evidence type="ECO:0000256" key="5">
    <source>
        <dbReference type="ARBA" id="ARBA00022741"/>
    </source>
</evidence>
<reference evidence="11" key="1">
    <citation type="submission" date="2016-10" db="EMBL/GenBank/DDBJ databases">
        <title>Proteomic and phylogenetic analysis of the outer membrane protein repertoire of gastric Helicobacter species.</title>
        <authorList>
            <person name="Joosten M."/>
        </authorList>
    </citation>
    <scope>NUCLEOTIDE SEQUENCE</scope>
    <source>
        <strain evidence="11">JKM4</strain>
    </source>
</reference>
<comment type="function">
    <text evidence="9">Essential for recycling GMP and indirectly, cGMP.</text>
</comment>
<dbReference type="EC" id="2.7.4.8" evidence="2 9"/>
<dbReference type="HAMAP" id="MF_00328">
    <property type="entry name" value="Guanylate_kinase"/>
    <property type="match status" value="1"/>
</dbReference>
<feature type="domain" description="Guanylate kinase-like" evidence="10">
    <location>
        <begin position="7"/>
        <end position="185"/>
    </location>
</feature>
<evidence type="ECO:0000313" key="11">
    <source>
        <dbReference type="EMBL" id="SFZ72070.1"/>
    </source>
</evidence>
<evidence type="ECO:0000256" key="3">
    <source>
        <dbReference type="ARBA" id="ARBA00016296"/>
    </source>
</evidence>
<dbReference type="OrthoDB" id="9808150at2"/>
<protein>
    <recommendedName>
        <fullName evidence="3 9">Guanylate kinase</fullName>
        <ecNumber evidence="2 9">2.7.4.8</ecNumber>
    </recommendedName>
    <alternativeName>
        <fullName evidence="8 9">GMP kinase</fullName>
    </alternativeName>
</protein>
<dbReference type="AlphaFoldDB" id="A0A1R3UCR5"/>
<keyword evidence="4 9" id="KW-0808">Transferase</keyword>
<comment type="subcellular location">
    <subcellularLocation>
        <location evidence="9">Cytoplasm</location>
    </subcellularLocation>
</comment>
<dbReference type="InterPro" id="IPR003593">
    <property type="entry name" value="AAA+_ATPase"/>
</dbReference>
<dbReference type="NCBIfam" id="TIGR03263">
    <property type="entry name" value="guanyl_kin"/>
    <property type="match status" value="1"/>
</dbReference>
<keyword evidence="6 9" id="KW-0418">Kinase</keyword>
<evidence type="ECO:0000256" key="9">
    <source>
        <dbReference type="HAMAP-Rule" id="MF_00328"/>
    </source>
</evidence>
<dbReference type="CDD" id="cd00071">
    <property type="entry name" value="GMPK"/>
    <property type="match status" value="1"/>
</dbReference>
<dbReference type="InterPro" id="IPR008145">
    <property type="entry name" value="GK/Ca_channel_bsu"/>
</dbReference>
<dbReference type="PANTHER" id="PTHR23117:SF13">
    <property type="entry name" value="GUANYLATE KINASE"/>
    <property type="match status" value="1"/>
</dbReference>
<dbReference type="EMBL" id="LT633455">
    <property type="protein sequence ID" value="SFZ72070.1"/>
    <property type="molecule type" value="Genomic_DNA"/>
</dbReference>
<dbReference type="Gene3D" id="3.40.50.300">
    <property type="entry name" value="P-loop containing nucleotide triphosphate hydrolases"/>
    <property type="match status" value="1"/>
</dbReference>
<evidence type="ECO:0000256" key="7">
    <source>
        <dbReference type="ARBA" id="ARBA00022840"/>
    </source>
</evidence>
<organism evidence="11">
    <name type="scientific">Helicobacter cynogastricus</name>
    <dbReference type="NCBI Taxonomy" id="329937"/>
    <lineage>
        <taxon>Bacteria</taxon>
        <taxon>Pseudomonadati</taxon>
        <taxon>Campylobacterota</taxon>
        <taxon>Epsilonproteobacteria</taxon>
        <taxon>Campylobacterales</taxon>
        <taxon>Helicobacteraceae</taxon>
        <taxon>Helicobacter</taxon>
    </lineage>
</organism>
<dbReference type="InterPro" id="IPR017665">
    <property type="entry name" value="Guanylate_kinase"/>
</dbReference>
<comment type="catalytic activity">
    <reaction evidence="9">
        <text>GMP + ATP = GDP + ADP</text>
        <dbReference type="Rhea" id="RHEA:20780"/>
        <dbReference type="ChEBI" id="CHEBI:30616"/>
        <dbReference type="ChEBI" id="CHEBI:58115"/>
        <dbReference type="ChEBI" id="CHEBI:58189"/>
        <dbReference type="ChEBI" id="CHEBI:456216"/>
        <dbReference type="EC" id="2.7.4.8"/>
    </reaction>
</comment>
<dbReference type="Gene3D" id="3.30.63.10">
    <property type="entry name" value="Guanylate Kinase phosphate binding domain"/>
    <property type="match status" value="1"/>
</dbReference>
<keyword evidence="5 9" id="KW-0547">Nucleotide-binding</keyword>
<keyword evidence="7 9" id="KW-0067">ATP-binding</keyword>
<dbReference type="SMART" id="SM00382">
    <property type="entry name" value="AAA"/>
    <property type="match status" value="1"/>
</dbReference>
<dbReference type="InterPro" id="IPR008144">
    <property type="entry name" value="Guanylate_kin-like_dom"/>
</dbReference>
<dbReference type="SUPFAM" id="SSF52540">
    <property type="entry name" value="P-loop containing nucleoside triphosphate hydrolases"/>
    <property type="match status" value="1"/>
</dbReference>
<dbReference type="FunFam" id="3.30.63.10:FF:000002">
    <property type="entry name" value="Guanylate kinase 1"/>
    <property type="match status" value="1"/>
</dbReference>
<evidence type="ECO:0000256" key="8">
    <source>
        <dbReference type="ARBA" id="ARBA00030128"/>
    </source>
</evidence>
<comment type="similarity">
    <text evidence="1 9">Belongs to the guanylate kinase family.</text>
</comment>
<dbReference type="PROSITE" id="PS50052">
    <property type="entry name" value="GUANYLATE_KINASE_2"/>
    <property type="match status" value="1"/>
</dbReference>
<dbReference type="RefSeq" id="WP_104749177.1">
    <property type="nucleotide sequence ID" value="NZ_FZMQ01000004.1"/>
</dbReference>
<dbReference type="InterPro" id="IPR020590">
    <property type="entry name" value="Guanylate_kinase_CS"/>
</dbReference>
<keyword evidence="9" id="KW-0963">Cytoplasm</keyword>
<dbReference type="Pfam" id="PF00625">
    <property type="entry name" value="Guanylate_kin"/>
    <property type="match status" value="1"/>
</dbReference>
<name>A0A1R3UCR5_9HELI</name>
<dbReference type="GO" id="GO:0005829">
    <property type="term" value="C:cytosol"/>
    <property type="evidence" value="ECO:0007669"/>
    <property type="project" value="TreeGrafter"/>
</dbReference>
<proteinExistence type="inferred from homology"/>
<dbReference type="PROSITE" id="PS00856">
    <property type="entry name" value="GUANYLATE_KINASE_1"/>
    <property type="match status" value="1"/>
</dbReference>
<accession>A0A1R3UCR5</accession>
<evidence type="ECO:0000256" key="2">
    <source>
        <dbReference type="ARBA" id="ARBA00012961"/>
    </source>
</evidence>
<sequence>MTARDAYRILILAGPSGAGKSTLIKYIMASCKDVYFSISTTTRPKRVGEVHGQHYYFVSQEAFLEGIKKNQFLEWALVHGHHYGTSLLPIQDALKAGKLVLFDIDVQGHHSLKKIYPKATSVFVTTKNVQVLRERLEQRGTDTQEIIAKRLENAFKELQEVDTFDYVLINDDLEQAKEKVLWVARTLDYKQQMFPKEVLCTAWQGTKL</sequence>